<protein>
    <submittedName>
        <fullName evidence="1">Uncharacterized protein</fullName>
    </submittedName>
</protein>
<proteinExistence type="predicted"/>
<evidence type="ECO:0000313" key="1">
    <source>
        <dbReference type="EMBL" id="RNA40103.1"/>
    </source>
</evidence>
<dbReference type="AlphaFoldDB" id="A0A3M7SWE3"/>
<sequence>MLDQSEQSDGMEAVGVGGEFVDVEPSGVGEAGLGREDALAAAHSAVHRQIAAHRHHAHGHDARRVRQLRRYRRQEQAAEALDHHVELDKGDAATLSAVSRAAHRNEAFDAAQRHQQLPVAAAAVEHGARAHVLLEVFGADVVGGEPLEYVLNGRVQKVRVVVKNVFAREQNVVDEQVARHYLLIALELEQVFDQVYDVELETLRHFVAACGHAGQQVHH</sequence>
<keyword evidence="2" id="KW-1185">Reference proteome</keyword>
<dbReference type="EMBL" id="REGN01000677">
    <property type="protein sequence ID" value="RNA40103.1"/>
    <property type="molecule type" value="Genomic_DNA"/>
</dbReference>
<reference evidence="1 2" key="1">
    <citation type="journal article" date="2018" name="Sci. Rep.">
        <title>Genomic signatures of local adaptation to the degree of environmental predictability in rotifers.</title>
        <authorList>
            <person name="Franch-Gras L."/>
            <person name="Hahn C."/>
            <person name="Garcia-Roger E.M."/>
            <person name="Carmona M.J."/>
            <person name="Serra M."/>
            <person name="Gomez A."/>
        </authorList>
    </citation>
    <scope>NUCLEOTIDE SEQUENCE [LARGE SCALE GENOMIC DNA]</scope>
    <source>
        <strain evidence="1">HYR1</strain>
    </source>
</reference>
<organism evidence="1 2">
    <name type="scientific">Brachionus plicatilis</name>
    <name type="common">Marine rotifer</name>
    <name type="synonym">Brachionus muelleri</name>
    <dbReference type="NCBI Taxonomy" id="10195"/>
    <lineage>
        <taxon>Eukaryota</taxon>
        <taxon>Metazoa</taxon>
        <taxon>Spiralia</taxon>
        <taxon>Gnathifera</taxon>
        <taxon>Rotifera</taxon>
        <taxon>Eurotatoria</taxon>
        <taxon>Monogononta</taxon>
        <taxon>Pseudotrocha</taxon>
        <taxon>Ploima</taxon>
        <taxon>Brachionidae</taxon>
        <taxon>Brachionus</taxon>
    </lineage>
</organism>
<accession>A0A3M7SWE3</accession>
<name>A0A3M7SWE3_BRAPC</name>
<dbReference type="Proteomes" id="UP000276133">
    <property type="component" value="Unassembled WGS sequence"/>
</dbReference>
<comment type="caution">
    <text evidence="1">The sequence shown here is derived from an EMBL/GenBank/DDBJ whole genome shotgun (WGS) entry which is preliminary data.</text>
</comment>
<evidence type="ECO:0000313" key="2">
    <source>
        <dbReference type="Proteomes" id="UP000276133"/>
    </source>
</evidence>
<gene>
    <name evidence="1" type="ORF">BpHYR1_005994</name>
</gene>